<dbReference type="EC" id="4.1.1.79" evidence="7"/>
<dbReference type="GO" id="GO:0050545">
    <property type="term" value="F:sulfopyruvate decarboxylase activity"/>
    <property type="evidence" value="ECO:0007669"/>
    <property type="project" value="UniProtKB-EC"/>
</dbReference>
<feature type="domain" description="Thiamine pyrophosphate enzyme TPP-binding" evidence="9">
    <location>
        <begin position="45"/>
        <end position="157"/>
    </location>
</feature>
<evidence type="ECO:0000256" key="3">
    <source>
        <dbReference type="ARBA" id="ARBA00023239"/>
    </source>
</evidence>
<dbReference type="SUPFAM" id="SSF52518">
    <property type="entry name" value="Thiamin diphosphate-binding fold (THDP-binding)"/>
    <property type="match status" value="1"/>
</dbReference>
<organism evidence="10 11">
    <name type="scientific">Methanococcus aeolicus (strain ATCC BAA-1280 / DSM 17508 / OCM 812 / Nankai-3)</name>
    <dbReference type="NCBI Taxonomy" id="419665"/>
    <lineage>
        <taxon>Archaea</taxon>
        <taxon>Methanobacteriati</taxon>
        <taxon>Methanobacteriota</taxon>
        <taxon>Methanomada group</taxon>
        <taxon>Methanococci</taxon>
        <taxon>Methanococcales</taxon>
        <taxon>Methanococcaceae</taxon>
        <taxon>Methanococcus</taxon>
    </lineage>
</organism>
<dbReference type="GO" id="GO:0019295">
    <property type="term" value="P:coenzyme M biosynthetic process"/>
    <property type="evidence" value="ECO:0007669"/>
    <property type="project" value="UniProtKB-KW"/>
</dbReference>
<evidence type="ECO:0000256" key="8">
    <source>
        <dbReference type="ARBA" id="ARBA00048551"/>
    </source>
</evidence>
<dbReference type="InterPro" id="IPR029061">
    <property type="entry name" value="THDP-binding"/>
</dbReference>
<dbReference type="STRING" id="419665.Maeo_1219"/>
<dbReference type="InterPro" id="IPR051818">
    <property type="entry name" value="TPP_dependent_decarboxylase"/>
</dbReference>
<comment type="subunit">
    <text evidence="6">Heterododecamer composed of 6 subunits alpha and 6 subunits beta.</text>
</comment>
<keyword evidence="1" id="KW-0174">Coenzyme M biosynthesis</keyword>
<dbReference type="InterPro" id="IPR011766">
    <property type="entry name" value="TPP_enzyme_TPP-bd"/>
</dbReference>
<dbReference type="NCBIfam" id="TIGR03846">
    <property type="entry name" value="sulfopy_beta"/>
    <property type="match status" value="1"/>
</dbReference>
<dbReference type="GO" id="GO:0030976">
    <property type="term" value="F:thiamine pyrophosphate binding"/>
    <property type="evidence" value="ECO:0007669"/>
    <property type="project" value="InterPro"/>
</dbReference>
<evidence type="ECO:0000313" key="11">
    <source>
        <dbReference type="Proteomes" id="UP000001106"/>
    </source>
</evidence>
<comment type="pathway">
    <text evidence="5">Cofactor biosynthesis; coenzyme M biosynthesis; sulfoacetaldehyde from phosphoenolpyruvate and sulfite: step 4/4.</text>
</comment>
<comment type="catalytic activity">
    <reaction evidence="8">
        <text>3-sulfopyruvate + H(+) = sulfoacetaldehyde + CO2</text>
        <dbReference type="Rhea" id="RHEA:20948"/>
        <dbReference type="ChEBI" id="CHEBI:15378"/>
        <dbReference type="ChEBI" id="CHEBI:16526"/>
        <dbReference type="ChEBI" id="CHEBI:57940"/>
        <dbReference type="ChEBI" id="CHEBI:58246"/>
        <dbReference type="EC" id="4.1.1.79"/>
    </reaction>
</comment>
<dbReference type="PANTHER" id="PTHR42818">
    <property type="entry name" value="SULFOPYRUVATE DECARBOXYLASE SUBUNIT ALPHA"/>
    <property type="match status" value="1"/>
</dbReference>
<protein>
    <recommendedName>
        <fullName evidence="7">sulfopyruvate decarboxylase</fullName>
        <ecNumber evidence="7">4.1.1.79</ecNumber>
    </recommendedName>
</protein>
<evidence type="ECO:0000313" key="10">
    <source>
        <dbReference type="EMBL" id="ABR56795.1"/>
    </source>
</evidence>
<dbReference type="AlphaFoldDB" id="A6UWC3"/>
<dbReference type="CDD" id="cd03372">
    <property type="entry name" value="TPP_ComE"/>
    <property type="match status" value="1"/>
</dbReference>
<dbReference type="Proteomes" id="UP000001106">
    <property type="component" value="Chromosome"/>
</dbReference>
<keyword evidence="11" id="KW-1185">Reference proteome</keyword>
<evidence type="ECO:0000256" key="2">
    <source>
        <dbReference type="ARBA" id="ARBA00022793"/>
    </source>
</evidence>
<dbReference type="HOGENOM" id="CLU_117492_1_0_2"/>
<proteinExistence type="predicted"/>
<reference evidence="10" key="1">
    <citation type="submission" date="2007-06" db="EMBL/GenBank/DDBJ databases">
        <title>Complete sequence of Methanococcus aeolicus Nankai-3.</title>
        <authorList>
            <consortium name="US DOE Joint Genome Institute"/>
            <person name="Copeland A."/>
            <person name="Lucas S."/>
            <person name="Lapidus A."/>
            <person name="Barry K."/>
            <person name="Glavina del Rio T."/>
            <person name="Dalin E."/>
            <person name="Tice H."/>
            <person name="Pitluck S."/>
            <person name="Chain P."/>
            <person name="Malfatti S."/>
            <person name="Shin M."/>
            <person name="Vergez L."/>
            <person name="Schmutz J."/>
            <person name="Larimer F."/>
            <person name="Land M."/>
            <person name="Hauser L."/>
            <person name="Kyrpides N."/>
            <person name="Lykidis A."/>
            <person name="Sieprawska-Lupa M."/>
            <person name="Whitman W.B."/>
            <person name="Richardson P."/>
        </authorList>
    </citation>
    <scope>NUCLEOTIDE SEQUENCE [LARGE SCALE GENOMIC DNA]</scope>
    <source>
        <strain evidence="10">Nankai-3</strain>
    </source>
</reference>
<gene>
    <name evidence="10" type="ordered locus">Maeo_1219</name>
</gene>
<evidence type="ECO:0000256" key="4">
    <source>
        <dbReference type="ARBA" id="ARBA00037396"/>
    </source>
</evidence>
<evidence type="ECO:0000256" key="1">
    <source>
        <dbReference type="ARBA" id="ARBA00022545"/>
    </source>
</evidence>
<keyword evidence="2" id="KW-0210">Decarboxylase</keyword>
<name>A6UWC3_META3</name>
<evidence type="ECO:0000256" key="6">
    <source>
        <dbReference type="ARBA" id="ARBA00038733"/>
    </source>
</evidence>
<dbReference type="Gene3D" id="3.40.50.970">
    <property type="match status" value="1"/>
</dbReference>
<dbReference type="eggNOG" id="arCOG01614">
    <property type="taxonomic scope" value="Archaea"/>
</dbReference>
<evidence type="ECO:0000256" key="5">
    <source>
        <dbReference type="ARBA" id="ARBA00037914"/>
    </source>
</evidence>
<dbReference type="Pfam" id="PF02775">
    <property type="entry name" value="TPP_enzyme_C"/>
    <property type="match status" value="1"/>
</dbReference>
<dbReference type="RefSeq" id="WP_011973927.1">
    <property type="nucleotide sequence ID" value="NC_009635.1"/>
</dbReference>
<sequence length="187" mass="20763">MDNTLRRIDIIKILMEYVKDELIISNIGFPSKELHHIKDRNENFYMLGSMGLCSSIGLGLALNTDKKVISIDGDGSVLMNLGTLSTIGHTKPNNFILLIVDNSAYGSTGNQKTHTNNTELDKIAKSCGLHTIKTKNEKELRDALTKALKENKTTVIVAKAKAYNEKTKNIKIPPVVIKYRFMNSVNG</sequence>
<accession>A6UWC3</accession>
<comment type="function">
    <text evidence="4">Involved in the biosynthesis of the coenzyme M (2-mercaptoethanesulfonic acid). Catalyzes the decarboxylation of sulfopyruvate to sulfoacetaldehyde.</text>
</comment>
<evidence type="ECO:0000259" key="9">
    <source>
        <dbReference type="Pfam" id="PF02775"/>
    </source>
</evidence>
<evidence type="ECO:0000256" key="7">
    <source>
        <dbReference type="ARBA" id="ARBA00038875"/>
    </source>
</evidence>
<keyword evidence="3" id="KW-0456">Lyase</keyword>
<dbReference type="KEGG" id="mae:Maeo_1219"/>
<dbReference type="InterPro" id="IPR022494">
    <property type="entry name" value="Sulfopyruvate_deCO2ase_bsu"/>
</dbReference>
<dbReference type="EMBL" id="CP000743">
    <property type="protein sequence ID" value="ABR56795.1"/>
    <property type="molecule type" value="Genomic_DNA"/>
</dbReference>
<dbReference type="GeneID" id="5326768"/>
<dbReference type="PANTHER" id="PTHR42818:SF1">
    <property type="entry name" value="SULFOPYRUVATE DECARBOXYLASE"/>
    <property type="match status" value="1"/>
</dbReference>